<evidence type="ECO:0000256" key="1">
    <source>
        <dbReference type="SAM" id="SignalP"/>
    </source>
</evidence>
<proteinExistence type="evidence at transcript level"/>
<sequence length="99" mass="10732">MLGRILLSSALAFLIAVHAANVEPPRDTNPDCRATDSTGHTYQTCTFTCSGDEVFSLDRNESCFLQPTEMTPEKVPVAIDRSELGAERKGRCEGGKCVP</sequence>
<name>A0A023G0C3_AMBPA</name>
<protein>
    <submittedName>
        <fullName evidence="2">Putative secreted protein</fullName>
    </submittedName>
</protein>
<feature type="chain" id="PRO_5001521449" evidence="1">
    <location>
        <begin position="20"/>
        <end position="99"/>
    </location>
</feature>
<dbReference type="EMBL" id="GBBL01000191">
    <property type="protein sequence ID" value="JAC27129.1"/>
    <property type="molecule type" value="mRNA"/>
</dbReference>
<evidence type="ECO:0000313" key="2">
    <source>
        <dbReference type="EMBL" id="JAC27129.1"/>
    </source>
</evidence>
<accession>A0A023G0C3</accession>
<keyword evidence="1" id="KW-0732">Signal</keyword>
<dbReference type="AlphaFoldDB" id="A0A023G0C3"/>
<feature type="signal peptide" evidence="1">
    <location>
        <begin position="1"/>
        <end position="19"/>
    </location>
</feature>
<reference evidence="2" key="1">
    <citation type="submission" date="2014-03" db="EMBL/GenBank/DDBJ databases">
        <title>The sialotranscriptome of Amblyomma triste, Amblyomma parvum and Amblyomma cajennense ticks, uncovered by 454-based RNA-seq.</title>
        <authorList>
            <person name="Garcia G.R."/>
            <person name="Gardinassi L.G."/>
            <person name="Ribeiro J.M."/>
            <person name="Anatrielo E."/>
            <person name="Ferreira B.R."/>
            <person name="Moreira H.N."/>
            <person name="Mafra C."/>
            <person name="Olegario M.M."/>
            <person name="Szabo P.J."/>
            <person name="Miranda-Santos I.K."/>
            <person name="Maruyama S.R."/>
        </authorList>
    </citation>
    <scope>NUCLEOTIDE SEQUENCE</scope>
    <source>
        <strain evidence="2">Araguapaz</strain>
        <tissue evidence="2">Salivary glands</tissue>
    </source>
</reference>
<organism evidence="2">
    <name type="scientific">Amblyomma parvum</name>
    <name type="common">South American tick</name>
    <dbReference type="NCBI Taxonomy" id="251391"/>
    <lineage>
        <taxon>Eukaryota</taxon>
        <taxon>Metazoa</taxon>
        <taxon>Ecdysozoa</taxon>
        <taxon>Arthropoda</taxon>
        <taxon>Chelicerata</taxon>
        <taxon>Arachnida</taxon>
        <taxon>Acari</taxon>
        <taxon>Parasitiformes</taxon>
        <taxon>Ixodida</taxon>
        <taxon>Ixodoidea</taxon>
        <taxon>Ixodidae</taxon>
        <taxon>Amblyomminae</taxon>
        <taxon>Amblyomma</taxon>
    </lineage>
</organism>